<proteinExistence type="predicted"/>
<dbReference type="AlphaFoldDB" id="A0A0A8ZR52"/>
<organism evidence="1">
    <name type="scientific">Arundo donax</name>
    <name type="common">Giant reed</name>
    <name type="synonym">Donax arundinaceus</name>
    <dbReference type="NCBI Taxonomy" id="35708"/>
    <lineage>
        <taxon>Eukaryota</taxon>
        <taxon>Viridiplantae</taxon>
        <taxon>Streptophyta</taxon>
        <taxon>Embryophyta</taxon>
        <taxon>Tracheophyta</taxon>
        <taxon>Spermatophyta</taxon>
        <taxon>Magnoliopsida</taxon>
        <taxon>Liliopsida</taxon>
        <taxon>Poales</taxon>
        <taxon>Poaceae</taxon>
        <taxon>PACMAD clade</taxon>
        <taxon>Arundinoideae</taxon>
        <taxon>Arundineae</taxon>
        <taxon>Arundo</taxon>
    </lineage>
</organism>
<protein>
    <submittedName>
        <fullName evidence="1">Uncharacterized protein</fullName>
    </submittedName>
</protein>
<evidence type="ECO:0000313" key="1">
    <source>
        <dbReference type="EMBL" id="JAD40133.1"/>
    </source>
</evidence>
<accession>A0A0A8ZR52</accession>
<reference evidence="1" key="2">
    <citation type="journal article" date="2015" name="Data Brief">
        <title>Shoot transcriptome of the giant reed, Arundo donax.</title>
        <authorList>
            <person name="Barrero R.A."/>
            <person name="Guerrero F.D."/>
            <person name="Moolhuijzen P."/>
            <person name="Goolsby J.A."/>
            <person name="Tidwell J."/>
            <person name="Bellgard S.E."/>
            <person name="Bellgard M.I."/>
        </authorList>
    </citation>
    <scope>NUCLEOTIDE SEQUENCE</scope>
    <source>
        <tissue evidence="1">Shoot tissue taken approximately 20 cm above the soil surface</tissue>
    </source>
</reference>
<sequence length="21" mass="2470">MLGLHEGSPNLQPLKRPQYYK</sequence>
<reference evidence="1" key="1">
    <citation type="submission" date="2014-09" db="EMBL/GenBank/DDBJ databases">
        <authorList>
            <person name="Magalhaes I.L.F."/>
            <person name="Oliveira U."/>
            <person name="Santos F.R."/>
            <person name="Vidigal T.H.D.A."/>
            <person name="Brescovit A.D."/>
            <person name="Santos A.J."/>
        </authorList>
    </citation>
    <scope>NUCLEOTIDE SEQUENCE</scope>
    <source>
        <tissue evidence="1">Shoot tissue taken approximately 20 cm above the soil surface</tissue>
    </source>
</reference>
<dbReference type="EMBL" id="GBRH01257762">
    <property type="protein sequence ID" value="JAD40133.1"/>
    <property type="molecule type" value="Transcribed_RNA"/>
</dbReference>
<name>A0A0A8ZR52_ARUDO</name>